<comment type="caution">
    <text evidence="2">The sequence shown here is derived from an EMBL/GenBank/DDBJ whole genome shotgun (WGS) entry which is preliminary data.</text>
</comment>
<proteinExistence type="predicted"/>
<protein>
    <submittedName>
        <fullName evidence="2">Uncharacterized protein</fullName>
    </submittedName>
</protein>
<name>A0AAN6WLH2_9PEZI</name>
<evidence type="ECO:0000313" key="2">
    <source>
        <dbReference type="EMBL" id="KAK4184110.1"/>
    </source>
</evidence>
<feature type="chain" id="PRO_5042881584" evidence="1">
    <location>
        <begin position="29"/>
        <end position="89"/>
    </location>
</feature>
<reference evidence="2" key="2">
    <citation type="submission" date="2023-05" db="EMBL/GenBank/DDBJ databases">
        <authorList>
            <consortium name="Lawrence Berkeley National Laboratory"/>
            <person name="Steindorff A."/>
            <person name="Hensen N."/>
            <person name="Bonometti L."/>
            <person name="Westerberg I."/>
            <person name="Brannstrom I.O."/>
            <person name="Guillou S."/>
            <person name="Cros-Aarteil S."/>
            <person name="Calhoun S."/>
            <person name="Haridas S."/>
            <person name="Kuo A."/>
            <person name="Mondo S."/>
            <person name="Pangilinan J."/>
            <person name="Riley R."/>
            <person name="Labutti K."/>
            <person name="Andreopoulos B."/>
            <person name="Lipzen A."/>
            <person name="Chen C."/>
            <person name="Yanf M."/>
            <person name="Daum C."/>
            <person name="Ng V."/>
            <person name="Clum A."/>
            <person name="Ohm R."/>
            <person name="Martin F."/>
            <person name="Silar P."/>
            <person name="Natvig D."/>
            <person name="Lalanne C."/>
            <person name="Gautier V."/>
            <person name="Ament-Velasquez S.L."/>
            <person name="Kruys A."/>
            <person name="Hutchinson M.I."/>
            <person name="Powell A.J."/>
            <person name="Barry K."/>
            <person name="Miller A.N."/>
            <person name="Grigoriev I.V."/>
            <person name="Debuchy R."/>
            <person name="Gladieux P."/>
            <person name="Thoren M.H."/>
            <person name="Johannesson H."/>
        </authorList>
    </citation>
    <scope>NUCLEOTIDE SEQUENCE</scope>
    <source>
        <strain evidence="2">PSN309</strain>
    </source>
</reference>
<sequence>MIFRQNPLWWLFLLVLQIITLSPLAVQAKPCKSCQDCPADQICNSWSLHKNMPAVANLCVEREDPLCYDPRSRCDSGCKKEEKKEEGKA</sequence>
<keyword evidence="3" id="KW-1185">Reference proteome</keyword>
<accession>A0AAN6WLH2</accession>
<organism evidence="2 3">
    <name type="scientific">Podospora australis</name>
    <dbReference type="NCBI Taxonomy" id="1536484"/>
    <lineage>
        <taxon>Eukaryota</taxon>
        <taxon>Fungi</taxon>
        <taxon>Dikarya</taxon>
        <taxon>Ascomycota</taxon>
        <taxon>Pezizomycotina</taxon>
        <taxon>Sordariomycetes</taxon>
        <taxon>Sordariomycetidae</taxon>
        <taxon>Sordariales</taxon>
        <taxon>Podosporaceae</taxon>
        <taxon>Podospora</taxon>
    </lineage>
</organism>
<dbReference type="AlphaFoldDB" id="A0AAN6WLH2"/>
<dbReference type="Proteomes" id="UP001302126">
    <property type="component" value="Unassembled WGS sequence"/>
</dbReference>
<dbReference type="EMBL" id="MU864505">
    <property type="protein sequence ID" value="KAK4184110.1"/>
    <property type="molecule type" value="Genomic_DNA"/>
</dbReference>
<reference evidence="2" key="1">
    <citation type="journal article" date="2023" name="Mol. Phylogenet. Evol.">
        <title>Genome-scale phylogeny and comparative genomics of the fungal order Sordariales.</title>
        <authorList>
            <person name="Hensen N."/>
            <person name="Bonometti L."/>
            <person name="Westerberg I."/>
            <person name="Brannstrom I.O."/>
            <person name="Guillou S."/>
            <person name="Cros-Aarteil S."/>
            <person name="Calhoun S."/>
            <person name="Haridas S."/>
            <person name="Kuo A."/>
            <person name="Mondo S."/>
            <person name="Pangilinan J."/>
            <person name="Riley R."/>
            <person name="LaButti K."/>
            <person name="Andreopoulos B."/>
            <person name="Lipzen A."/>
            <person name="Chen C."/>
            <person name="Yan M."/>
            <person name="Daum C."/>
            <person name="Ng V."/>
            <person name="Clum A."/>
            <person name="Steindorff A."/>
            <person name="Ohm R.A."/>
            <person name="Martin F."/>
            <person name="Silar P."/>
            <person name="Natvig D.O."/>
            <person name="Lalanne C."/>
            <person name="Gautier V."/>
            <person name="Ament-Velasquez S.L."/>
            <person name="Kruys A."/>
            <person name="Hutchinson M.I."/>
            <person name="Powell A.J."/>
            <person name="Barry K."/>
            <person name="Miller A.N."/>
            <person name="Grigoriev I.V."/>
            <person name="Debuchy R."/>
            <person name="Gladieux P."/>
            <person name="Hiltunen Thoren M."/>
            <person name="Johannesson H."/>
        </authorList>
    </citation>
    <scope>NUCLEOTIDE SEQUENCE</scope>
    <source>
        <strain evidence="2">PSN309</strain>
    </source>
</reference>
<evidence type="ECO:0000256" key="1">
    <source>
        <dbReference type="SAM" id="SignalP"/>
    </source>
</evidence>
<evidence type="ECO:0000313" key="3">
    <source>
        <dbReference type="Proteomes" id="UP001302126"/>
    </source>
</evidence>
<gene>
    <name evidence="2" type="ORF">QBC35DRAFT_506662</name>
</gene>
<feature type="signal peptide" evidence="1">
    <location>
        <begin position="1"/>
        <end position="28"/>
    </location>
</feature>
<keyword evidence="1" id="KW-0732">Signal</keyword>